<dbReference type="InterPro" id="IPR044068">
    <property type="entry name" value="CB"/>
</dbReference>
<dbReference type="Pfam" id="PF00589">
    <property type="entry name" value="Phage_integrase"/>
    <property type="match status" value="1"/>
</dbReference>
<accession>A0ABS4SKZ1</accession>
<evidence type="ECO:0000256" key="4">
    <source>
        <dbReference type="PROSITE-ProRule" id="PRU01248"/>
    </source>
</evidence>
<dbReference type="Proteomes" id="UP000781958">
    <property type="component" value="Unassembled WGS sequence"/>
</dbReference>
<comment type="caution">
    <text evidence="7">The sequence shown here is derived from an EMBL/GenBank/DDBJ whole genome shotgun (WGS) entry which is preliminary data.</text>
</comment>
<evidence type="ECO:0000256" key="2">
    <source>
        <dbReference type="ARBA" id="ARBA00023125"/>
    </source>
</evidence>
<evidence type="ECO:0000259" key="5">
    <source>
        <dbReference type="PROSITE" id="PS51898"/>
    </source>
</evidence>
<dbReference type="InterPro" id="IPR002104">
    <property type="entry name" value="Integrase_catalytic"/>
</dbReference>
<evidence type="ECO:0000256" key="3">
    <source>
        <dbReference type="ARBA" id="ARBA00023172"/>
    </source>
</evidence>
<feature type="domain" description="Tyr recombinase" evidence="5">
    <location>
        <begin position="129"/>
        <end position="372"/>
    </location>
</feature>
<keyword evidence="8" id="KW-1185">Reference proteome</keyword>
<feature type="domain" description="Core-binding (CB)" evidence="6">
    <location>
        <begin position="23"/>
        <end position="105"/>
    </location>
</feature>
<dbReference type="PANTHER" id="PTHR34605:SF3">
    <property type="entry name" value="P CELL-TYPE AGGLUTINATION PROTEIN MAP4-LIKE-RELATED"/>
    <property type="match status" value="1"/>
</dbReference>
<evidence type="ECO:0000259" key="6">
    <source>
        <dbReference type="PROSITE" id="PS51900"/>
    </source>
</evidence>
<protein>
    <submittedName>
        <fullName evidence="7">Site-specific recombinase XerD</fullName>
    </submittedName>
</protein>
<dbReference type="InterPro" id="IPR052925">
    <property type="entry name" value="Phage_Integrase-like_Recomb"/>
</dbReference>
<gene>
    <name evidence="7" type="ORF">J2851_003019</name>
</gene>
<reference evidence="7 8" key="1">
    <citation type="submission" date="2021-03" db="EMBL/GenBank/DDBJ databases">
        <title>Genomic Encyclopedia of Type Strains, Phase III (KMG-III): the genomes of soil and plant-associated and newly described type strains.</title>
        <authorList>
            <person name="Whitman W."/>
        </authorList>
    </citation>
    <scope>NUCLEOTIDE SEQUENCE [LARGE SCALE GENOMIC DNA]</scope>
    <source>
        <strain evidence="7 8">IMMIB AFH-6</strain>
    </source>
</reference>
<sequence>MSQAPARRSASALPATPAGRVRDTLDAAEEAFAANTKRAIRADTDDFIRWCIAQKRESLPAGPETVVAYLDDLAARTNPRTAKPLAVATLARRLASLAWLHRVHGHPDPTKAAPVQLKMKALARRKGTRQTQALGLGRAELDLIFAAIGDGPLLEDLRDAALLAVGYDALLRRSELVTLRVEDIKIEADGSGLLYLARSKTDQDGQGHYGWLAPDTVHRLRAWTEARADALRAETKRLRKELSGLAAALREGRVVNGARRRQALERALARLDGAADALWLQVGQGGAVLGPLAVRGPDPGRRVSEIFKRRAEAAGLDPALVSGHSLRVGAAQDLTAAGFGLPAIQQAGRWKSPSMPARYAEKIVPRQGAMAQLAGKQGRR</sequence>
<evidence type="ECO:0000313" key="7">
    <source>
        <dbReference type="EMBL" id="MBP2293236.1"/>
    </source>
</evidence>
<dbReference type="InterPro" id="IPR010998">
    <property type="entry name" value="Integrase_recombinase_N"/>
</dbReference>
<keyword evidence="2 4" id="KW-0238">DNA-binding</keyword>
<dbReference type="Gene3D" id="1.10.443.10">
    <property type="entry name" value="Intergrase catalytic core"/>
    <property type="match status" value="1"/>
</dbReference>
<dbReference type="InterPro" id="IPR013762">
    <property type="entry name" value="Integrase-like_cat_sf"/>
</dbReference>
<evidence type="ECO:0000313" key="8">
    <source>
        <dbReference type="Proteomes" id="UP000781958"/>
    </source>
</evidence>
<dbReference type="SUPFAM" id="SSF56349">
    <property type="entry name" value="DNA breaking-rejoining enzymes"/>
    <property type="match status" value="1"/>
</dbReference>
<keyword evidence="3" id="KW-0233">DNA recombination</keyword>
<dbReference type="Gene3D" id="1.10.150.130">
    <property type="match status" value="1"/>
</dbReference>
<proteinExistence type="predicted"/>
<dbReference type="InterPro" id="IPR011010">
    <property type="entry name" value="DNA_brk_join_enz"/>
</dbReference>
<dbReference type="PANTHER" id="PTHR34605">
    <property type="entry name" value="PHAGE_INTEGRASE DOMAIN-CONTAINING PROTEIN"/>
    <property type="match status" value="1"/>
</dbReference>
<dbReference type="EMBL" id="JAGINP010000010">
    <property type="protein sequence ID" value="MBP2293236.1"/>
    <property type="molecule type" value="Genomic_DNA"/>
</dbReference>
<dbReference type="PROSITE" id="PS51898">
    <property type="entry name" value="TYR_RECOMBINASE"/>
    <property type="match status" value="1"/>
</dbReference>
<keyword evidence="1" id="KW-0229">DNA integration</keyword>
<dbReference type="SUPFAM" id="SSF47823">
    <property type="entry name" value="lambda integrase-like, N-terminal domain"/>
    <property type="match status" value="1"/>
</dbReference>
<dbReference type="PROSITE" id="PS51900">
    <property type="entry name" value="CB"/>
    <property type="match status" value="1"/>
</dbReference>
<organism evidence="7 8">
    <name type="scientific">Azospirillum rugosum</name>
    <dbReference type="NCBI Taxonomy" id="416170"/>
    <lineage>
        <taxon>Bacteria</taxon>
        <taxon>Pseudomonadati</taxon>
        <taxon>Pseudomonadota</taxon>
        <taxon>Alphaproteobacteria</taxon>
        <taxon>Rhodospirillales</taxon>
        <taxon>Azospirillaceae</taxon>
        <taxon>Azospirillum</taxon>
    </lineage>
</organism>
<name>A0ABS4SKZ1_9PROT</name>
<evidence type="ECO:0000256" key="1">
    <source>
        <dbReference type="ARBA" id="ARBA00022908"/>
    </source>
</evidence>